<reference evidence="9" key="1">
    <citation type="submission" date="2022-02" db="EMBL/GenBank/DDBJ databases">
        <authorList>
            <person name="Giguere J D."/>
        </authorList>
    </citation>
    <scope>NUCLEOTIDE SEQUENCE</scope>
    <source>
        <strain evidence="9">CCAP 1055/1</strain>
    </source>
</reference>
<evidence type="ECO:0000256" key="3">
    <source>
        <dbReference type="ARBA" id="ARBA00022692"/>
    </source>
</evidence>
<dbReference type="InterPro" id="IPR015720">
    <property type="entry name" value="Emp24-like"/>
</dbReference>
<name>A0A8J9X334_PHATR</name>
<comment type="subcellular location">
    <subcellularLocation>
        <location evidence="1">Membrane</location>
        <topology evidence="1">Single-pass type I membrane protein</topology>
    </subcellularLocation>
</comment>
<keyword evidence="4" id="KW-0732">Signal</keyword>
<evidence type="ECO:0000256" key="1">
    <source>
        <dbReference type="ARBA" id="ARBA00004479"/>
    </source>
</evidence>
<dbReference type="Proteomes" id="UP000836788">
    <property type="component" value="Chromosome 13"/>
</dbReference>
<feature type="transmembrane region" description="Helical" evidence="7">
    <location>
        <begin position="267"/>
        <end position="287"/>
    </location>
</feature>
<dbReference type="InterPro" id="IPR009038">
    <property type="entry name" value="GOLD_dom"/>
</dbReference>
<dbReference type="Pfam" id="PF01105">
    <property type="entry name" value="EMP24_GP25L"/>
    <property type="match status" value="1"/>
</dbReference>
<organism evidence="9">
    <name type="scientific">Phaeodactylum tricornutum</name>
    <name type="common">Diatom</name>
    <dbReference type="NCBI Taxonomy" id="2850"/>
    <lineage>
        <taxon>Eukaryota</taxon>
        <taxon>Sar</taxon>
        <taxon>Stramenopiles</taxon>
        <taxon>Ochrophyta</taxon>
        <taxon>Bacillariophyta</taxon>
        <taxon>Bacillariophyceae</taxon>
        <taxon>Bacillariophycidae</taxon>
        <taxon>Naviculales</taxon>
        <taxon>Phaeodactylaceae</taxon>
        <taxon>Phaeodactylum</taxon>
    </lineage>
</organism>
<keyword evidence="3 7" id="KW-0812">Transmembrane</keyword>
<keyword evidence="6 7" id="KW-0472">Membrane</keyword>
<evidence type="ECO:0000259" key="8">
    <source>
        <dbReference type="SMART" id="SM01190"/>
    </source>
</evidence>
<dbReference type="AlphaFoldDB" id="A0A8J9X334"/>
<keyword evidence="5 7" id="KW-1133">Transmembrane helix</keyword>
<evidence type="ECO:0000256" key="4">
    <source>
        <dbReference type="ARBA" id="ARBA00022729"/>
    </source>
</evidence>
<accession>A0A8J9X334</accession>
<sequence>MRRLSQPRHAVLPALLVGFWALCFTFLLGSTVAYPVILQIEEDSTRCLRLLIPEDDDAHVVFLTIPSADELDDEAVESWYVDQVYQLTKQKDTELAKRLPQEAPANVAQAMSAFLQEQGENKSPLRITLEDNGATGTRQFSYRTKFFLPTVLNHVRHSNYQKPKDKDEEEEWNDAAMEGYEICMINEDDEQAVQVIFESIYVSEDVMDVEDIKKPAFEKEKHLTPLEKNLDQSIQAAHAVLREMKYMEKRETRMRQTAESINSRVRWFSYLSIAVLFTVTYLQVTYLKRYFHKKKLM</sequence>
<evidence type="ECO:0000256" key="2">
    <source>
        <dbReference type="ARBA" id="ARBA00007104"/>
    </source>
</evidence>
<dbReference type="EMBL" id="OU594954">
    <property type="protein sequence ID" value="CAG9280552.1"/>
    <property type="molecule type" value="Genomic_DNA"/>
</dbReference>
<evidence type="ECO:0000256" key="6">
    <source>
        <dbReference type="ARBA" id="ARBA00023136"/>
    </source>
</evidence>
<evidence type="ECO:0000256" key="5">
    <source>
        <dbReference type="ARBA" id="ARBA00022989"/>
    </source>
</evidence>
<protein>
    <recommendedName>
        <fullName evidence="8">GOLD domain-containing protein</fullName>
    </recommendedName>
</protein>
<dbReference type="GO" id="GO:0016020">
    <property type="term" value="C:membrane"/>
    <property type="evidence" value="ECO:0007669"/>
    <property type="project" value="UniProtKB-SubCell"/>
</dbReference>
<evidence type="ECO:0000313" key="9">
    <source>
        <dbReference type="EMBL" id="CAG9280552.1"/>
    </source>
</evidence>
<proteinExistence type="inferred from homology"/>
<dbReference type="SMART" id="SM01190">
    <property type="entry name" value="EMP24_GP25L"/>
    <property type="match status" value="1"/>
</dbReference>
<evidence type="ECO:0000256" key="7">
    <source>
        <dbReference type="SAM" id="Phobius"/>
    </source>
</evidence>
<gene>
    <name evidence="9" type="ORF">PTTT1_LOCUS13670</name>
</gene>
<comment type="similarity">
    <text evidence="2">Belongs to the EMP24/GP25L family.</text>
</comment>
<dbReference type="PANTHER" id="PTHR22811">
    <property type="entry name" value="TRANSMEMBRANE EMP24 DOMAIN-CONTAINING PROTEIN"/>
    <property type="match status" value="1"/>
</dbReference>
<feature type="domain" description="GOLD" evidence="8">
    <location>
        <begin position="35"/>
        <end position="292"/>
    </location>
</feature>